<dbReference type="AlphaFoldDB" id="A0A8D3A176"/>
<keyword evidence="2 3" id="KW-0040">ANK repeat</keyword>
<reference evidence="4" key="2">
    <citation type="submission" date="2025-08" db="UniProtKB">
        <authorList>
            <consortium name="Ensembl"/>
        </authorList>
    </citation>
    <scope>IDENTIFICATION</scope>
</reference>
<dbReference type="SUPFAM" id="SSF48403">
    <property type="entry name" value="Ankyrin repeat"/>
    <property type="match status" value="1"/>
</dbReference>
<accession>A0A8D3A176</accession>
<feature type="repeat" description="ANK" evidence="3">
    <location>
        <begin position="104"/>
        <end position="136"/>
    </location>
</feature>
<dbReference type="Ensembl" id="ENSSMAT00000011042.2">
    <property type="protein sequence ID" value="ENSSMAP00000010898.2"/>
    <property type="gene ID" value="ENSSMAG00000006636.2"/>
</dbReference>
<dbReference type="GeneTree" id="ENSGT00940000159801"/>
<protein>
    <recommendedName>
        <fullName evidence="6">Cyclin-dependent kinase inhibitor 2C (p18, inhibits CDK4)</fullName>
    </recommendedName>
</protein>
<dbReference type="InterPro" id="IPR002110">
    <property type="entry name" value="Ankyrin_rpt"/>
</dbReference>
<evidence type="ECO:0000256" key="1">
    <source>
        <dbReference type="ARBA" id="ARBA00022737"/>
    </source>
</evidence>
<dbReference type="Gene3D" id="1.25.40.20">
    <property type="entry name" value="Ankyrin repeat-containing domain"/>
    <property type="match status" value="1"/>
</dbReference>
<dbReference type="SMART" id="SM00248">
    <property type="entry name" value="ANK"/>
    <property type="match status" value="3"/>
</dbReference>
<evidence type="ECO:0008006" key="6">
    <source>
        <dbReference type="Google" id="ProtNLM"/>
    </source>
</evidence>
<dbReference type="PANTHER" id="PTHR24171">
    <property type="entry name" value="ANKYRIN REPEAT DOMAIN-CONTAINING PROTEIN 39-RELATED"/>
    <property type="match status" value="1"/>
</dbReference>
<dbReference type="Pfam" id="PF12796">
    <property type="entry name" value="Ank_2"/>
    <property type="match status" value="1"/>
</dbReference>
<organism evidence="4 5">
    <name type="scientific">Scophthalmus maximus</name>
    <name type="common">Turbot</name>
    <name type="synonym">Psetta maxima</name>
    <dbReference type="NCBI Taxonomy" id="52904"/>
    <lineage>
        <taxon>Eukaryota</taxon>
        <taxon>Metazoa</taxon>
        <taxon>Chordata</taxon>
        <taxon>Craniata</taxon>
        <taxon>Vertebrata</taxon>
        <taxon>Euteleostomi</taxon>
        <taxon>Actinopterygii</taxon>
        <taxon>Neopterygii</taxon>
        <taxon>Teleostei</taxon>
        <taxon>Neoteleostei</taxon>
        <taxon>Acanthomorphata</taxon>
        <taxon>Carangaria</taxon>
        <taxon>Pleuronectiformes</taxon>
        <taxon>Pleuronectoidei</taxon>
        <taxon>Scophthalmidae</taxon>
        <taxon>Scophthalmus</taxon>
    </lineage>
</organism>
<evidence type="ECO:0000256" key="3">
    <source>
        <dbReference type="PROSITE-ProRule" id="PRU00023"/>
    </source>
</evidence>
<gene>
    <name evidence="4" type="primary">cdkn2c</name>
</gene>
<dbReference type="PROSITE" id="PS50088">
    <property type="entry name" value="ANK_REPEAT"/>
    <property type="match status" value="2"/>
</dbReference>
<name>A0A8D3A176_SCOMX</name>
<proteinExistence type="predicted"/>
<reference evidence="4" key="1">
    <citation type="submission" date="2023-05" db="EMBL/GenBank/DDBJ databases">
        <title>High-quality long-read genome of Scophthalmus maximus.</title>
        <authorList>
            <person name="Lien S."/>
            <person name="Martinez P."/>
        </authorList>
    </citation>
    <scope>NUCLEOTIDE SEQUENCE [LARGE SCALE GENOMIC DNA]</scope>
</reference>
<evidence type="ECO:0000256" key="2">
    <source>
        <dbReference type="ARBA" id="ARBA00023043"/>
    </source>
</evidence>
<evidence type="ECO:0000313" key="4">
    <source>
        <dbReference type="Ensembl" id="ENSSMAP00000010898.2"/>
    </source>
</evidence>
<dbReference type="InterPro" id="IPR036770">
    <property type="entry name" value="Ankyrin_rpt-contain_sf"/>
</dbReference>
<keyword evidence="1" id="KW-0677">Repeat</keyword>
<dbReference type="PROSITE" id="PS50297">
    <property type="entry name" value="ANK_REP_REGION"/>
    <property type="match status" value="2"/>
</dbReference>
<dbReference type="Proteomes" id="UP000694558">
    <property type="component" value="Chromosome 12"/>
</dbReference>
<evidence type="ECO:0000313" key="5">
    <source>
        <dbReference type="Proteomes" id="UP000694558"/>
    </source>
</evidence>
<sequence length="187" mass="20423">MAENSLTDKLCNAAASGNLPDVLFWLQNGADVNGLNKYKRTALQVVMLGSTSVVEALLAAGARPDVRDPVLGLTVTHDAARGGFAHTVRALLQHGANVDLVDDRGNLPLHLAATAGHLDAVRLLIGRTAEPRMPDNQGRTAGQLARECEHLPGRMATANYIEEYLSSREYFSYWKIMFYQHNNSKLQ</sequence>
<feature type="repeat" description="ANK" evidence="3">
    <location>
        <begin position="71"/>
        <end position="103"/>
    </location>
</feature>